<comment type="similarity">
    <text evidence="3">Belongs to the CSN4 family.</text>
</comment>
<organism evidence="9 11">
    <name type="scientific">Trichuris muris</name>
    <name type="common">Mouse whipworm</name>
    <dbReference type="NCBI Taxonomy" id="70415"/>
    <lineage>
        <taxon>Eukaryota</taxon>
        <taxon>Metazoa</taxon>
        <taxon>Ecdysozoa</taxon>
        <taxon>Nematoda</taxon>
        <taxon>Enoplea</taxon>
        <taxon>Dorylaimia</taxon>
        <taxon>Trichinellida</taxon>
        <taxon>Trichuridae</taxon>
        <taxon>Trichuris</taxon>
    </lineage>
</organism>
<dbReference type="Gene3D" id="1.10.10.10">
    <property type="entry name" value="Winged helix-like DNA-binding domain superfamily/Winged helix DNA-binding domain"/>
    <property type="match status" value="1"/>
</dbReference>
<evidence type="ECO:0000256" key="7">
    <source>
        <dbReference type="ARBA" id="ARBA00023242"/>
    </source>
</evidence>
<evidence type="ECO:0000313" key="9">
    <source>
        <dbReference type="Proteomes" id="UP000046395"/>
    </source>
</evidence>
<dbReference type="WBParaSite" id="TMUE_3000014337.1">
    <property type="protein sequence ID" value="TMUE_3000014337.1"/>
    <property type="gene ID" value="WBGene00294688"/>
</dbReference>
<dbReference type="STRING" id="70415.A0A5S6R552"/>
<dbReference type="InterPro" id="IPR040134">
    <property type="entry name" value="PSMD12/CSN4"/>
</dbReference>
<dbReference type="Pfam" id="PF22241">
    <property type="entry name" value="PSMD12-CSN4_N"/>
    <property type="match status" value="1"/>
</dbReference>
<keyword evidence="9" id="KW-1185">Reference proteome</keyword>
<dbReference type="InterPro" id="IPR036388">
    <property type="entry name" value="WH-like_DNA-bd_sf"/>
</dbReference>
<feature type="domain" description="PCI" evidence="8">
    <location>
        <begin position="202"/>
        <end position="369"/>
    </location>
</feature>
<dbReference type="Pfam" id="PF01399">
    <property type="entry name" value="PCI"/>
    <property type="match status" value="1"/>
</dbReference>
<evidence type="ECO:0000256" key="1">
    <source>
        <dbReference type="ARBA" id="ARBA00004123"/>
    </source>
</evidence>
<dbReference type="SUPFAM" id="SSF46785">
    <property type="entry name" value="Winged helix' DNA-binding domain"/>
    <property type="match status" value="1"/>
</dbReference>
<keyword evidence="7" id="KW-0539">Nucleus</keyword>
<reference evidence="10 11" key="3">
    <citation type="submission" date="2019-12" db="UniProtKB">
        <authorList>
            <consortium name="WormBaseParasite"/>
        </authorList>
    </citation>
    <scope>IDENTIFICATION</scope>
</reference>
<dbReference type="SMART" id="SM00088">
    <property type="entry name" value="PINT"/>
    <property type="match status" value="1"/>
</dbReference>
<dbReference type="InterPro" id="IPR036390">
    <property type="entry name" value="WH_DNA-bd_sf"/>
</dbReference>
<evidence type="ECO:0000259" key="8">
    <source>
        <dbReference type="PROSITE" id="PS50250"/>
    </source>
</evidence>
<evidence type="ECO:0000256" key="5">
    <source>
        <dbReference type="ARBA" id="ARBA00022490"/>
    </source>
</evidence>
<dbReference type="Proteomes" id="UP000046395">
    <property type="component" value="Unassembled WGS sequence"/>
</dbReference>
<keyword evidence="6" id="KW-0736">Signalosome</keyword>
<evidence type="ECO:0000256" key="4">
    <source>
        <dbReference type="ARBA" id="ARBA00014881"/>
    </source>
</evidence>
<evidence type="ECO:0000256" key="2">
    <source>
        <dbReference type="ARBA" id="ARBA00004496"/>
    </source>
</evidence>
<dbReference type="GO" id="GO:0008180">
    <property type="term" value="C:COP9 signalosome"/>
    <property type="evidence" value="ECO:0007669"/>
    <property type="project" value="UniProtKB-KW"/>
</dbReference>
<dbReference type="AlphaFoldDB" id="A0A5S6R552"/>
<keyword evidence="5" id="KW-0963">Cytoplasm</keyword>
<dbReference type="PANTHER" id="PTHR10855">
    <property type="entry name" value="26S PROTEASOME NON-ATPASE REGULATORY SUBUNIT 12/COP9 SIGNALOSOME COMPLEX SUBUNIT 4"/>
    <property type="match status" value="1"/>
</dbReference>
<dbReference type="GO" id="GO:0005829">
    <property type="term" value="C:cytosol"/>
    <property type="evidence" value="ECO:0007669"/>
    <property type="project" value="TreeGrafter"/>
</dbReference>
<dbReference type="InterPro" id="IPR000717">
    <property type="entry name" value="PCI_dom"/>
</dbReference>
<dbReference type="PROSITE" id="PS50250">
    <property type="entry name" value="PCI"/>
    <property type="match status" value="1"/>
</dbReference>
<proteinExistence type="inferred from homology"/>
<accession>A0A5S6R552</accession>
<evidence type="ECO:0000256" key="3">
    <source>
        <dbReference type="ARBA" id="ARBA00010417"/>
    </source>
</evidence>
<dbReference type="InterPro" id="IPR054559">
    <property type="entry name" value="PSMD12-CSN4-like_N"/>
</dbReference>
<reference evidence="9" key="1">
    <citation type="submission" date="2013-11" db="EMBL/GenBank/DDBJ databases">
        <authorList>
            <person name="Aslett M."/>
        </authorList>
    </citation>
    <scope>NUCLEOTIDE SEQUENCE [LARGE SCALE GENOMIC DNA]</scope>
    <source>
        <strain evidence="9">Edinburgh</strain>
    </source>
</reference>
<dbReference type="WBParaSite" id="TMUE_0000000557.1">
    <property type="protein sequence ID" value="TMUE_0000000557.1"/>
    <property type="gene ID" value="WBGene00296497"/>
</dbReference>
<reference evidence="9" key="2">
    <citation type="submission" date="2014-03" db="EMBL/GenBank/DDBJ databases">
        <title>The whipworm genome and dual-species transcriptomics of an intimate host-pathogen interaction.</title>
        <authorList>
            <person name="Foth B.J."/>
            <person name="Tsai I.J."/>
            <person name="Reid A.J."/>
            <person name="Bancroft A.J."/>
            <person name="Nichol S."/>
            <person name="Tracey A."/>
            <person name="Holroyd N."/>
            <person name="Cotton J.A."/>
            <person name="Stanley E.J."/>
            <person name="Zarowiecki M."/>
            <person name="Liu J.Z."/>
            <person name="Huckvale T."/>
            <person name="Cooper P.J."/>
            <person name="Grencis R.K."/>
            <person name="Berriman M."/>
        </authorList>
    </citation>
    <scope>NUCLEOTIDE SEQUENCE [LARGE SCALE GENOMIC DNA]</scope>
    <source>
        <strain evidence="9">Edinburgh</strain>
    </source>
</reference>
<name>A0A5S6R552_TRIMR</name>
<sequence>MQGLLDTLSAILNSGMPFAEQESRLVSVLENMLKGENKMGDLAQQLIAFCDALVGESVCLVVSRAVLSELIAKLPTVDQSIASAVAKHLLDALQVRSMSYENQVSEVRMYLVTVAERNEDWLEAAQLLVKMPGETGKREGETETTALRYLRAAELYLKCGKDTEADQCVTKAKRCFVDSQPSDHVRMMIMNTGANVLDFAGNFVMAAMRYYELSEMPCLSKRDRLTAFGKAVRCTILAPVDATRARVLALLAKDERCEQLSTYLILKKMFLEQIIPHESLEEINSQLEESFSESKGRKDMTNLRNAVIEHNVLSASKVYDTISVDELGRLLGTTKEQALLVVSRMITQGRLEGSIDGLEGIVFFNNQDCLKLYADHTKSVFEHISTICESIFAAHPSWARKTIDSYIN</sequence>
<comment type="subcellular location">
    <subcellularLocation>
        <location evidence="2">Cytoplasm</location>
    </subcellularLocation>
    <subcellularLocation>
        <location evidence="1">Nucleus</location>
    </subcellularLocation>
</comment>
<protein>
    <recommendedName>
        <fullName evidence="4">COP9 signalosome complex subunit 4</fullName>
    </recommendedName>
</protein>
<evidence type="ECO:0000313" key="11">
    <source>
        <dbReference type="WBParaSite" id="TMUE_3000014337.1"/>
    </source>
</evidence>
<evidence type="ECO:0000313" key="10">
    <source>
        <dbReference type="WBParaSite" id="TMUE_0000000557.1"/>
    </source>
</evidence>
<evidence type="ECO:0000256" key="6">
    <source>
        <dbReference type="ARBA" id="ARBA00022790"/>
    </source>
</evidence>
<dbReference type="PANTHER" id="PTHR10855:SF2">
    <property type="entry name" value="COP9 SIGNALOSOME COMPLEX SUBUNIT 4"/>
    <property type="match status" value="1"/>
</dbReference>